<dbReference type="InterPro" id="IPR001905">
    <property type="entry name" value="Ammonium_transpt"/>
</dbReference>
<evidence type="ECO:0000256" key="5">
    <source>
        <dbReference type="ARBA" id="ARBA00022989"/>
    </source>
</evidence>
<comment type="subcellular location">
    <subcellularLocation>
        <location evidence="8">Cell membrane</location>
        <topology evidence="8">Multi-pass membrane protein</topology>
    </subcellularLocation>
    <subcellularLocation>
        <location evidence="1">Membrane</location>
        <topology evidence="1">Multi-pass membrane protein</topology>
    </subcellularLocation>
</comment>
<proteinExistence type="inferred from homology"/>
<dbReference type="FunFam" id="1.10.3430.10:FF:000008">
    <property type="entry name" value="Ammonium transporter"/>
    <property type="match status" value="1"/>
</dbReference>
<evidence type="ECO:0000256" key="4">
    <source>
        <dbReference type="ARBA" id="ARBA00022692"/>
    </source>
</evidence>
<evidence type="ECO:0000259" key="9">
    <source>
        <dbReference type="Pfam" id="PF00909"/>
    </source>
</evidence>
<organism evidence="10 11">
    <name type="scientific">Chrysochromulina tobinii</name>
    <dbReference type="NCBI Taxonomy" id="1460289"/>
    <lineage>
        <taxon>Eukaryota</taxon>
        <taxon>Haptista</taxon>
        <taxon>Haptophyta</taxon>
        <taxon>Prymnesiophyceae</taxon>
        <taxon>Prymnesiales</taxon>
        <taxon>Chrysochromulinaceae</taxon>
        <taxon>Chrysochromulina</taxon>
    </lineage>
</organism>
<evidence type="ECO:0000313" key="10">
    <source>
        <dbReference type="EMBL" id="KOO32950.1"/>
    </source>
</evidence>
<evidence type="ECO:0000256" key="7">
    <source>
        <dbReference type="ARBA" id="ARBA00023177"/>
    </source>
</evidence>
<feature type="transmembrane region" description="Helical" evidence="8">
    <location>
        <begin position="157"/>
        <end position="178"/>
    </location>
</feature>
<feature type="transmembrane region" description="Helical" evidence="8">
    <location>
        <begin position="202"/>
        <end position="223"/>
    </location>
</feature>
<reference evidence="11" key="1">
    <citation type="journal article" date="2015" name="PLoS Genet.">
        <title>Genome Sequence and Transcriptome Analyses of Chrysochromulina tobin: Metabolic Tools for Enhanced Algal Fitness in the Prominent Order Prymnesiales (Haptophyceae).</title>
        <authorList>
            <person name="Hovde B.T."/>
            <person name="Deodato C.R."/>
            <person name="Hunsperger H.M."/>
            <person name="Ryken S.A."/>
            <person name="Yost W."/>
            <person name="Jha R.K."/>
            <person name="Patterson J."/>
            <person name="Monnat R.J. Jr."/>
            <person name="Barlow S.B."/>
            <person name="Starkenburg S.R."/>
            <person name="Cattolico R.A."/>
        </authorList>
    </citation>
    <scope>NUCLEOTIDE SEQUENCE</scope>
    <source>
        <strain evidence="11">CCMP291</strain>
    </source>
</reference>
<dbReference type="InterPro" id="IPR029020">
    <property type="entry name" value="Ammonium/urea_transptr"/>
</dbReference>
<dbReference type="GO" id="GO:0008519">
    <property type="term" value="F:ammonium channel activity"/>
    <property type="evidence" value="ECO:0007669"/>
    <property type="project" value="InterPro"/>
</dbReference>
<dbReference type="PROSITE" id="PS01219">
    <property type="entry name" value="AMMONIUM_TRANSP"/>
    <property type="match status" value="1"/>
</dbReference>
<comment type="caution">
    <text evidence="10">The sequence shown here is derived from an EMBL/GenBank/DDBJ whole genome shotgun (WGS) entry which is preliminary data.</text>
</comment>
<keyword evidence="4 8" id="KW-0812">Transmembrane</keyword>
<evidence type="ECO:0000256" key="6">
    <source>
        <dbReference type="ARBA" id="ARBA00023136"/>
    </source>
</evidence>
<dbReference type="InterPro" id="IPR018047">
    <property type="entry name" value="Ammonium_transpt_CS"/>
</dbReference>
<dbReference type="NCBIfam" id="TIGR00836">
    <property type="entry name" value="amt"/>
    <property type="match status" value="1"/>
</dbReference>
<protein>
    <recommendedName>
        <fullName evidence="8">Ammonium transporter</fullName>
    </recommendedName>
</protein>
<name>A0A0M0K2C5_9EUKA</name>
<dbReference type="PANTHER" id="PTHR11730:SF6">
    <property type="entry name" value="AMMONIUM TRANSPORTER"/>
    <property type="match status" value="1"/>
</dbReference>
<evidence type="ECO:0000313" key="11">
    <source>
        <dbReference type="Proteomes" id="UP000037460"/>
    </source>
</evidence>
<feature type="transmembrane region" description="Helical" evidence="8">
    <location>
        <begin position="34"/>
        <end position="57"/>
    </location>
</feature>
<feature type="transmembrane region" description="Helical" evidence="8">
    <location>
        <begin position="366"/>
        <end position="385"/>
    </location>
</feature>
<feature type="transmembrane region" description="Helical" evidence="8">
    <location>
        <begin position="276"/>
        <end position="294"/>
    </location>
</feature>
<dbReference type="GO" id="GO:0097272">
    <property type="term" value="P:ammonium homeostasis"/>
    <property type="evidence" value="ECO:0007669"/>
    <property type="project" value="TreeGrafter"/>
</dbReference>
<dbReference type="Gene3D" id="1.10.3430.10">
    <property type="entry name" value="Ammonium transporter AmtB like domains"/>
    <property type="match status" value="1"/>
</dbReference>
<feature type="transmembrane region" description="Helical" evidence="8">
    <location>
        <begin position="410"/>
        <end position="433"/>
    </location>
</feature>
<dbReference type="SUPFAM" id="SSF111352">
    <property type="entry name" value="Ammonium transporter"/>
    <property type="match status" value="1"/>
</dbReference>
<evidence type="ECO:0000256" key="2">
    <source>
        <dbReference type="ARBA" id="ARBA00005887"/>
    </source>
</evidence>
<feature type="transmembrane region" description="Helical" evidence="8">
    <location>
        <begin position="69"/>
        <end position="88"/>
    </location>
</feature>
<keyword evidence="5 8" id="KW-1133">Transmembrane helix</keyword>
<keyword evidence="6 8" id="KW-0472">Membrane</keyword>
<dbReference type="InterPro" id="IPR024041">
    <property type="entry name" value="NH4_transpt_AmtB-like_dom"/>
</dbReference>
<feature type="transmembrane region" description="Helical" evidence="8">
    <location>
        <begin position="235"/>
        <end position="256"/>
    </location>
</feature>
<accession>A0A0M0K2C5</accession>
<keyword evidence="7 8" id="KW-0924">Ammonia transport</keyword>
<dbReference type="OrthoDB" id="534912at2759"/>
<dbReference type="AlphaFoldDB" id="A0A0M0K2C5"/>
<sequence>MASITQAEYDSLISRLAAVEEENAATLLEVDTFFLLWASALIFMMQAGFATLSAGSIRAKNVKNILLKNVLDACVGAIVWYCVGYGLAYDADNGVNGHKAIGFIGSGPTNFALSSVGDHSGQDKGKTWIMWQFQYAFAASAATIVSGAVAERCQLGAYLIYTAVITGLVYPVVVHWVWDPAGFLSAFNSDDSVRIYTGCTDFAGSCVVHMVGGWAALVAAWVLGPRIGRWERPELFEGHSTPLVIIGTFLLWFGWYGFNPGSTLMIHGQANVAARATVTTTLGAAAGGISGLFIKRHLPEWAGGTGLYDIAHTCNSLLAGLVGVTAGCSVIYPWAAIVIGFFAALAYHFASCLMRRLRIDDPLDAFAVHGASGLLGTIMVGVFAVKEYHTAIGVVKPDAGIFMPGTTGEILAAQVVSAIIVIIWVVCCSLILFGTLKALGIFRVPAEYEVAGLDVSKHGGSAYSSEANVALQFSQKV</sequence>
<evidence type="ECO:0000256" key="8">
    <source>
        <dbReference type="RuleBase" id="RU362002"/>
    </source>
</evidence>
<dbReference type="GO" id="GO:0005886">
    <property type="term" value="C:plasma membrane"/>
    <property type="evidence" value="ECO:0007669"/>
    <property type="project" value="UniProtKB-SubCell"/>
</dbReference>
<gene>
    <name evidence="10" type="ORF">Ctob_012470</name>
</gene>
<feature type="transmembrane region" description="Helical" evidence="8">
    <location>
        <begin position="128"/>
        <end position="150"/>
    </location>
</feature>
<dbReference type="Proteomes" id="UP000037460">
    <property type="component" value="Unassembled WGS sequence"/>
</dbReference>
<dbReference type="Pfam" id="PF00909">
    <property type="entry name" value="Ammonium_transp"/>
    <property type="match status" value="1"/>
</dbReference>
<comment type="similarity">
    <text evidence="2 8">Belongs to the ammonia transporter channel (TC 1.A.11.2) family.</text>
</comment>
<dbReference type="EMBL" id="JWZX01001641">
    <property type="protein sequence ID" value="KOO32950.1"/>
    <property type="molecule type" value="Genomic_DNA"/>
</dbReference>
<dbReference type="PANTHER" id="PTHR11730">
    <property type="entry name" value="AMMONIUM TRANSPORTER"/>
    <property type="match status" value="1"/>
</dbReference>
<evidence type="ECO:0000256" key="3">
    <source>
        <dbReference type="ARBA" id="ARBA00022448"/>
    </source>
</evidence>
<evidence type="ECO:0000256" key="1">
    <source>
        <dbReference type="ARBA" id="ARBA00004141"/>
    </source>
</evidence>
<feature type="domain" description="Ammonium transporter AmtB-like" evidence="9">
    <location>
        <begin position="34"/>
        <end position="463"/>
    </location>
</feature>
<feature type="transmembrane region" description="Helical" evidence="8">
    <location>
        <begin position="306"/>
        <end position="325"/>
    </location>
</feature>
<keyword evidence="3 8" id="KW-0813">Transport</keyword>
<keyword evidence="11" id="KW-1185">Reference proteome</keyword>
<feature type="transmembrane region" description="Helical" evidence="8">
    <location>
        <begin position="331"/>
        <end position="354"/>
    </location>
</feature>